<sequence length="241" mass="26440">MVTGSQVHLVRHAESVHNVTKDFSKLDPSLTSLGFEQAAELGKSFPYAGRVGVVITSPLRRAIQTALTAFSGILDKQYFDSSSGQGVENGASLIIEPLLQERSALACDTGSDRAELEKAFPRLTFDGLGDAWPSKDGIFAADDEAVQERARKVRRGLVEQGEKSNSGEKTDFVVVTHGVFMKFLAEEPEIDLPKAGWKSYTIQKVSPEEVNLVSVATEICPETNVRSNKVMSTYQFYRIHV</sequence>
<dbReference type="InterPro" id="IPR050275">
    <property type="entry name" value="PGM_Phosphatase"/>
</dbReference>
<dbReference type="PANTHER" id="PTHR48100">
    <property type="entry name" value="BROAD-SPECIFICITY PHOSPHATASE YOR283W-RELATED"/>
    <property type="match status" value="1"/>
</dbReference>
<dbReference type="SMART" id="SM00855">
    <property type="entry name" value="PGAM"/>
    <property type="match status" value="1"/>
</dbReference>
<dbReference type="PANTHER" id="PTHR48100:SF54">
    <property type="entry name" value="PHOSPHATASE SPAC5H10.03-RELATED"/>
    <property type="match status" value="1"/>
</dbReference>
<dbReference type="GO" id="GO:0016791">
    <property type="term" value="F:phosphatase activity"/>
    <property type="evidence" value="ECO:0007669"/>
    <property type="project" value="TreeGrafter"/>
</dbReference>
<evidence type="ECO:0000313" key="2">
    <source>
        <dbReference type="Proteomes" id="UP000005446"/>
    </source>
</evidence>
<dbReference type="InterPro" id="IPR013078">
    <property type="entry name" value="His_Pase_superF_clade-1"/>
</dbReference>
<dbReference type="CDD" id="cd07067">
    <property type="entry name" value="HP_PGM_like"/>
    <property type="match status" value="1"/>
</dbReference>
<dbReference type="GO" id="GO:0005737">
    <property type="term" value="C:cytoplasm"/>
    <property type="evidence" value="ECO:0007669"/>
    <property type="project" value="TreeGrafter"/>
</dbReference>
<keyword evidence="2" id="KW-1185">Reference proteome</keyword>
<dbReference type="Proteomes" id="UP000005446">
    <property type="component" value="Unassembled WGS sequence"/>
</dbReference>
<dbReference type="Gene3D" id="3.40.50.1240">
    <property type="entry name" value="Phosphoglycerate mutase-like"/>
    <property type="match status" value="1"/>
</dbReference>
<name>H0EZH6_GLAL7</name>
<dbReference type="HOGENOM" id="CLU_039184_1_1_1"/>
<dbReference type="SUPFAM" id="SSF53254">
    <property type="entry name" value="Phosphoglycerate mutase-like"/>
    <property type="match status" value="1"/>
</dbReference>
<dbReference type="OrthoDB" id="496981at2759"/>
<evidence type="ECO:0008006" key="3">
    <source>
        <dbReference type="Google" id="ProtNLM"/>
    </source>
</evidence>
<reference evidence="1 2" key="1">
    <citation type="journal article" date="2012" name="Eukaryot. Cell">
        <title>Genome sequence of the fungus Glarea lozoyensis: the first genome sequence of a species from the Helotiaceae family.</title>
        <authorList>
            <person name="Youssar L."/>
            <person name="Gruening B.A."/>
            <person name="Erxleben A."/>
            <person name="Guenther S."/>
            <person name="Huettel W."/>
        </authorList>
    </citation>
    <scope>NUCLEOTIDE SEQUENCE [LARGE SCALE GENOMIC DNA]</scope>
    <source>
        <strain evidence="2">ATCC 74030 / MF5533</strain>
    </source>
</reference>
<accession>H0EZH6</accession>
<dbReference type="EMBL" id="AGUE01000286">
    <property type="protein sequence ID" value="EHK96063.1"/>
    <property type="molecule type" value="Genomic_DNA"/>
</dbReference>
<dbReference type="InterPro" id="IPR029033">
    <property type="entry name" value="His_PPase_superfam"/>
</dbReference>
<organism evidence="1 2">
    <name type="scientific">Glarea lozoyensis (strain ATCC 74030 / MF5533)</name>
    <dbReference type="NCBI Taxonomy" id="1104152"/>
    <lineage>
        <taxon>Eukaryota</taxon>
        <taxon>Fungi</taxon>
        <taxon>Dikarya</taxon>
        <taxon>Ascomycota</taxon>
        <taxon>Pezizomycotina</taxon>
        <taxon>Leotiomycetes</taxon>
        <taxon>Helotiales</taxon>
        <taxon>Helotiaceae</taxon>
        <taxon>Glarea</taxon>
    </lineage>
</organism>
<dbReference type="AlphaFoldDB" id="H0EZH6"/>
<gene>
    <name evidence="1" type="ORF">M7I_8244</name>
</gene>
<protein>
    <recommendedName>
        <fullName evidence="3">Phosphoglycerate mutase-like protein</fullName>
    </recommendedName>
</protein>
<proteinExistence type="predicted"/>
<dbReference type="InParanoid" id="H0EZH6"/>
<dbReference type="Pfam" id="PF00300">
    <property type="entry name" value="His_Phos_1"/>
    <property type="match status" value="2"/>
</dbReference>
<comment type="caution">
    <text evidence="1">The sequence shown here is derived from an EMBL/GenBank/DDBJ whole genome shotgun (WGS) entry which is preliminary data.</text>
</comment>
<evidence type="ECO:0000313" key="1">
    <source>
        <dbReference type="EMBL" id="EHK96063.1"/>
    </source>
</evidence>